<dbReference type="KEGG" id="meg:DKB62_01400"/>
<dbReference type="EMBL" id="CP029462">
    <property type="protein sequence ID" value="AXL20333.1"/>
    <property type="molecule type" value="Genomic_DNA"/>
</dbReference>
<dbReference type="Pfam" id="PF12844">
    <property type="entry name" value="HTH_19"/>
    <property type="match status" value="1"/>
</dbReference>
<keyword evidence="1" id="KW-0238">DNA-binding</keyword>
<evidence type="ECO:0000256" key="1">
    <source>
        <dbReference type="ARBA" id="ARBA00023125"/>
    </source>
</evidence>
<dbReference type="SMART" id="SM00530">
    <property type="entry name" value="HTH_XRE"/>
    <property type="match status" value="1"/>
</dbReference>
<evidence type="ECO:0000313" key="4">
    <source>
        <dbReference type="Proteomes" id="UP000254337"/>
    </source>
</evidence>
<gene>
    <name evidence="3" type="ORF">DKB62_01400</name>
</gene>
<dbReference type="CDD" id="cd00093">
    <property type="entry name" value="HTH_XRE"/>
    <property type="match status" value="1"/>
</dbReference>
<dbReference type="PANTHER" id="PTHR46558">
    <property type="entry name" value="TRACRIPTIONAL REGULATORY PROTEIN-RELATED-RELATED"/>
    <property type="match status" value="1"/>
</dbReference>
<dbReference type="PROSITE" id="PS50943">
    <property type="entry name" value="HTH_CROC1"/>
    <property type="match status" value="1"/>
</dbReference>
<protein>
    <submittedName>
        <fullName evidence="3">XRE family transcriptional regulator</fullName>
    </submittedName>
</protein>
<reference evidence="3 4" key="1">
    <citation type="submission" date="2018-05" db="EMBL/GenBank/DDBJ databases">
        <title>Complete genome sequence of Megasphaera sp. AJH120T, isolated from the ceca of a chicken.</title>
        <authorList>
            <person name="Maki J."/>
            <person name="Looft T."/>
        </authorList>
    </citation>
    <scope>NUCLEOTIDE SEQUENCE [LARGE SCALE GENOMIC DNA]</scope>
    <source>
        <strain evidence="3 4">AJH120</strain>
    </source>
</reference>
<dbReference type="PANTHER" id="PTHR46558:SF11">
    <property type="entry name" value="HTH-TYPE TRANSCRIPTIONAL REGULATOR XRE"/>
    <property type="match status" value="1"/>
</dbReference>
<organism evidence="3 4">
    <name type="scientific">Megasphaera stantonii</name>
    <dbReference type="NCBI Taxonomy" id="2144175"/>
    <lineage>
        <taxon>Bacteria</taxon>
        <taxon>Bacillati</taxon>
        <taxon>Bacillota</taxon>
        <taxon>Negativicutes</taxon>
        <taxon>Veillonellales</taxon>
        <taxon>Veillonellaceae</taxon>
        <taxon>Megasphaera</taxon>
    </lineage>
</organism>
<sequence>MGSLRLSLSGMDFRAYAMPTECGGTMIWLKKDGFDEEIIMSATFGERLKRLRKAYELTQKDVDTFLVNRSRTALTYWESGQVVPGAKNLSSLADFFGVTTDWLLGRSYVAYTEDSVVLAEYSAWRRIEEYMCVHQSFAALDLYEVYISKYMDIRCEYSLASRANIAVLLQLYTAKNEVLQQRREAWLGQLEIIFKTDEPVYILEEIDS</sequence>
<keyword evidence="4" id="KW-1185">Reference proteome</keyword>
<dbReference type="InterPro" id="IPR001387">
    <property type="entry name" value="Cro/C1-type_HTH"/>
</dbReference>
<accession>A0A346AWU0</accession>
<dbReference type="SUPFAM" id="SSF47413">
    <property type="entry name" value="lambda repressor-like DNA-binding domains"/>
    <property type="match status" value="1"/>
</dbReference>
<dbReference type="AlphaFoldDB" id="A0A346AWU0"/>
<dbReference type="Proteomes" id="UP000254337">
    <property type="component" value="Chromosome"/>
</dbReference>
<evidence type="ECO:0000259" key="2">
    <source>
        <dbReference type="PROSITE" id="PS50943"/>
    </source>
</evidence>
<dbReference type="OrthoDB" id="2084861at2"/>
<dbReference type="InterPro" id="IPR010982">
    <property type="entry name" value="Lambda_DNA-bd_dom_sf"/>
</dbReference>
<dbReference type="GO" id="GO:0003677">
    <property type="term" value="F:DNA binding"/>
    <property type="evidence" value="ECO:0007669"/>
    <property type="project" value="UniProtKB-KW"/>
</dbReference>
<feature type="domain" description="HTH cro/C1-type" evidence="2">
    <location>
        <begin position="48"/>
        <end position="103"/>
    </location>
</feature>
<name>A0A346AWU0_9FIRM</name>
<proteinExistence type="predicted"/>
<evidence type="ECO:0000313" key="3">
    <source>
        <dbReference type="EMBL" id="AXL20333.1"/>
    </source>
</evidence>
<dbReference type="Gene3D" id="1.10.260.40">
    <property type="entry name" value="lambda repressor-like DNA-binding domains"/>
    <property type="match status" value="1"/>
</dbReference>